<reference evidence="2 3" key="1">
    <citation type="submission" date="2019-03" db="EMBL/GenBank/DDBJ databases">
        <title>First draft genome of Liparis tanakae, snailfish: a comprehensive survey of snailfish specific genes.</title>
        <authorList>
            <person name="Kim W."/>
            <person name="Song I."/>
            <person name="Jeong J.-H."/>
            <person name="Kim D."/>
            <person name="Kim S."/>
            <person name="Ryu S."/>
            <person name="Song J.Y."/>
            <person name="Lee S.K."/>
        </authorList>
    </citation>
    <scope>NUCLEOTIDE SEQUENCE [LARGE SCALE GENOMIC DNA]</scope>
    <source>
        <tissue evidence="2">Muscle</tissue>
    </source>
</reference>
<accession>A0A4Z2JHM5</accession>
<dbReference type="Proteomes" id="UP000314294">
    <property type="component" value="Unassembled WGS sequence"/>
</dbReference>
<feature type="region of interest" description="Disordered" evidence="1">
    <location>
        <begin position="226"/>
        <end position="247"/>
    </location>
</feature>
<evidence type="ECO:0000313" key="3">
    <source>
        <dbReference type="Proteomes" id="UP000314294"/>
    </source>
</evidence>
<feature type="compositionally biased region" description="Acidic residues" evidence="1">
    <location>
        <begin position="140"/>
        <end position="149"/>
    </location>
</feature>
<proteinExistence type="predicted"/>
<feature type="compositionally biased region" description="Low complexity" evidence="1">
    <location>
        <begin position="117"/>
        <end position="127"/>
    </location>
</feature>
<organism evidence="2 3">
    <name type="scientific">Liparis tanakae</name>
    <name type="common">Tanaka's snailfish</name>
    <dbReference type="NCBI Taxonomy" id="230148"/>
    <lineage>
        <taxon>Eukaryota</taxon>
        <taxon>Metazoa</taxon>
        <taxon>Chordata</taxon>
        <taxon>Craniata</taxon>
        <taxon>Vertebrata</taxon>
        <taxon>Euteleostomi</taxon>
        <taxon>Actinopterygii</taxon>
        <taxon>Neopterygii</taxon>
        <taxon>Teleostei</taxon>
        <taxon>Neoteleostei</taxon>
        <taxon>Acanthomorphata</taxon>
        <taxon>Eupercaria</taxon>
        <taxon>Perciformes</taxon>
        <taxon>Cottioidei</taxon>
        <taxon>Cottales</taxon>
        <taxon>Liparidae</taxon>
        <taxon>Liparis</taxon>
    </lineage>
</organism>
<sequence>MTGFMPEFKTAREMQKSAQYSSAHWWESQKKSTSSSRNSGPQHSRKTPTIRLYHGGVTLHGDQKQAEYGCSQGHEQHAFPEEPQSGGEAKRLAAGHTDVDQVGSASEEVTECDVGDADVNPAPAVADAGDDGQQHHQILQDDENTEEEEAGRGGADVVLLDGDGSVLQAVGVVVVTQDHTVDLARCSGGVAGITGRVVQLGAGGGRASVCRANMQRAACEMTDTCSPMAPRSRTQRTGAERQSVRSC</sequence>
<gene>
    <name evidence="2" type="ORF">EYF80_000591</name>
</gene>
<comment type="caution">
    <text evidence="2">The sequence shown here is derived from an EMBL/GenBank/DDBJ whole genome shotgun (WGS) entry which is preliminary data.</text>
</comment>
<evidence type="ECO:0000256" key="1">
    <source>
        <dbReference type="SAM" id="MobiDB-lite"/>
    </source>
</evidence>
<name>A0A4Z2JHM5_9TELE</name>
<feature type="compositionally biased region" description="Basic and acidic residues" evidence="1">
    <location>
        <begin position="238"/>
        <end position="247"/>
    </location>
</feature>
<evidence type="ECO:0000313" key="2">
    <source>
        <dbReference type="EMBL" id="TNN89303.1"/>
    </source>
</evidence>
<feature type="region of interest" description="Disordered" evidence="1">
    <location>
        <begin position="70"/>
        <end position="152"/>
    </location>
</feature>
<dbReference type="EMBL" id="SRLO01000002">
    <property type="protein sequence ID" value="TNN89303.1"/>
    <property type="molecule type" value="Genomic_DNA"/>
</dbReference>
<dbReference type="AlphaFoldDB" id="A0A4Z2JHM5"/>
<keyword evidence="3" id="KW-1185">Reference proteome</keyword>
<protein>
    <submittedName>
        <fullName evidence="2">Uncharacterized protein</fullName>
    </submittedName>
</protein>
<feature type="region of interest" description="Disordered" evidence="1">
    <location>
        <begin position="1"/>
        <end position="55"/>
    </location>
</feature>